<keyword evidence="4" id="KW-1185">Reference proteome</keyword>
<feature type="compositionally biased region" description="Polar residues" evidence="1">
    <location>
        <begin position="181"/>
        <end position="191"/>
    </location>
</feature>
<protein>
    <submittedName>
        <fullName evidence="3">06a61026-f702-4c59-be54-d7da3b15a209-CDS</fullName>
    </submittedName>
</protein>
<feature type="compositionally biased region" description="Polar residues" evidence="1">
    <location>
        <begin position="198"/>
        <end position="245"/>
    </location>
</feature>
<proteinExistence type="predicted"/>
<keyword evidence="2" id="KW-0472">Membrane</keyword>
<gene>
    <name evidence="3" type="ORF">SCLTRI_LOCUS755</name>
</gene>
<keyword evidence="2" id="KW-1133">Transmembrane helix</keyword>
<evidence type="ECO:0000256" key="2">
    <source>
        <dbReference type="SAM" id="Phobius"/>
    </source>
</evidence>
<feature type="region of interest" description="Disordered" evidence="1">
    <location>
        <begin position="1"/>
        <end position="21"/>
    </location>
</feature>
<evidence type="ECO:0000256" key="1">
    <source>
        <dbReference type="SAM" id="MobiDB-lite"/>
    </source>
</evidence>
<comment type="caution">
    <text evidence="3">The sequence shown here is derived from an EMBL/GenBank/DDBJ whole genome shotgun (WGS) entry which is preliminary data.</text>
</comment>
<evidence type="ECO:0000313" key="3">
    <source>
        <dbReference type="EMBL" id="CAD6440141.1"/>
    </source>
</evidence>
<organism evidence="3 4">
    <name type="scientific">Sclerotinia trifoliorum</name>
    <dbReference type="NCBI Taxonomy" id="28548"/>
    <lineage>
        <taxon>Eukaryota</taxon>
        <taxon>Fungi</taxon>
        <taxon>Dikarya</taxon>
        <taxon>Ascomycota</taxon>
        <taxon>Pezizomycotina</taxon>
        <taxon>Leotiomycetes</taxon>
        <taxon>Helotiales</taxon>
        <taxon>Sclerotiniaceae</taxon>
        <taxon>Sclerotinia</taxon>
    </lineage>
</organism>
<keyword evidence="2" id="KW-0812">Transmembrane</keyword>
<dbReference type="AlphaFoldDB" id="A0A8H2VLU6"/>
<dbReference type="Proteomes" id="UP000624404">
    <property type="component" value="Unassembled WGS sequence"/>
</dbReference>
<sequence>MNTDTAANEFPIGDSNPDASTEMSALALAQAQALARRNRNGKGKGKSKIPKRDRLNQYRDLSVIRTNPVTIVRNVTSGLRERDTLMMNLSDSDSDLVVKEDEAKVVDSEPFASSDPDLDLELELELELDLDLPLSLQHQIPTGVTNMSSPLSGVGKSLPTTALSTSEPMAIKSTFTPTINSPQLASDQMASPTIPDTVPNSYESYTSFMYTPPDGTSTSLPPQSDQKTNESSLSGPLPKISQSTPLLPAHRHSIRDSRKSSVSTLPPGFYEYHTISGTVIIPRASEHGENGSGSSSGYVPGFEPGTSSLPSSSRSSLREKCKMAYGMKPSLLCAYILCGFCLAWLMWMSWTTISSKRTGNRGGAGSNGIGGHVLPYGAGVPVVNPFKHARAVKEVVPTAEASSPNFGVNTYVDPIDEITTSQFDRALNQQCDEESKREDMKKFQ</sequence>
<name>A0A8H2VLU6_9HELO</name>
<feature type="transmembrane region" description="Helical" evidence="2">
    <location>
        <begin position="332"/>
        <end position="350"/>
    </location>
</feature>
<feature type="region of interest" description="Disordered" evidence="1">
    <location>
        <begin position="284"/>
        <end position="314"/>
    </location>
</feature>
<dbReference type="EMBL" id="CAJHIA010000002">
    <property type="protein sequence ID" value="CAD6440141.1"/>
    <property type="molecule type" value="Genomic_DNA"/>
</dbReference>
<evidence type="ECO:0000313" key="4">
    <source>
        <dbReference type="Proteomes" id="UP000624404"/>
    </source>
</evidence>
<reference evidence="3" key="1">
    <citation type="submission" date="2020-10" db="EMBL/GenBank/DDBJ databases">
        <authorList>
            <person name="Kusch S."/>
        </authorList>
    </citation>
    <scope>NUCLEOTIDE SEQUENCE</scope>
    <source>
        <strain evidence="3">SwB9</strain>
    </source>
</reference>
<dbReference type="OrthoDB" id="3554308at2759"/>
<feature type="region of interest" description="Disordered" evidence="1">
    <location>
        <begin position="181"/>
        <end position="262"/>
    </location>
</feature>
<accession>A0A8H2VLU6</accession>